<dbReference type="PANTHER" id="PTHR43289:SF34">
    <property type="entry name" value="SERINE_THREONINE-PROTEIN KINASE YBDM-RELATED"/>
    <property type="match status" value="1"/>
</dbReference>
<evidence type="ECO:0000256" key="6">
    <source>
        <dbReference type="PROSITE-ProRule" id="PRU10141"/>
    </source>
</evidence>
<dbReference type="GO" id="GO:0016301">
    <property type="term" value="F:kinase activity"/>
    <property type="evidence" value="ECO:0007669"/>
    <property type="project" value="UniProtKB-KW"/>
</dbReference>
<dbReference type="Gene3D" id="1.25.40.10">
    <property type="entry name" value="Tetratricopeptide repeat domain"/>
    <property type="match status" value="2"/>
</dbReference>
<feature type="binding site" evidence="6">
    <location>
        <position position="118"/>
    </location>
    <ligand>
        <name>ATP</name>
        <dbReference type="ChEBI" id="CHEBI:30616"/>
    </ligand>
</feature>
<dbReference type="PROSITE" id="PS50011">
    <property type="entry name" value="PROTEIN_KINASE_DOM"/>
    <property type="match status" value="1"/>
</dbReference>
<evidence type="ECO:0000313" key="8">
    <source>
        <dbReference type="EMBL" id="MCG2589569.1"/>
    </source>
</evidence>
<dbReference type="SUPFAM" id="SSF48452">
    <property type="entry name" value="TPR-like"/>
    <property type="match status" value="2"/>
</dbReference>
<protein>
    <submittedName>
        <fullName evidence="8">Protein kinase</fullName>
    </submittedName>
</protein>
<dbReference type="InterPro" id="IPR000719">
    <property type="entry name" value="Prot_kinase_dom"/>
</dbReference>
<dbReference type="InterPro" id="IPR011990">
    <property type="entry name" value="TPR-like_helical_dom_sf"/>
</dbReference>
<dbReference type="PROSITE" id="PS00108">
    <property type="entry name" value="PROTEIN_KINASE_ST"/>
    <property type="match status" value="1"/>
</dbReference>
<sequence>MNDDRIKRIEILLEQALALPKDKRDAFINHECGADEELLSEVRSLLKNSNRAFEFIKNVSREIVPSSASKLSKTMVRMKDRENTIIRHYHIIEEVGRGGMGIVYKADDVHLNRTVALKFLSTHLTKGRDDKQLLIREARAAAALNHPNICTVYSIEKHEDQYFIAMEYIEGETLETKLENQTLTIQSALRYGIQIAEALTEAHDKDVIHRDIKPGNIMVDSKNRIKVTDFGLAEIKNGSAIGESGPVVGTAAYMSPEQIYGNKVDHRTDLFSFGIILFEMLTGKRPFQAEYDAALTYSILNENPPSLFDLLRDIPQELSQLVSRLLEKNPDARYRSAKEVLKDLKTCQKQLSNSTQESQLKKLSGADSKLTLHKSGIKNPLSYGFADVDLGLPQLGFNKITAILSVGLIILLLIGYNIFSSFNATNLPSDQTLAVLPLESINQDPEDIKFADGFHEELINRLAGISDLTVISRRSVLDYPPGGRDLQAIGEKLDVSALMDGTIRRSGDRIRVSVQLIDVNSLATVWSESFDENVDDIFTMQSRIARQVAGQLQASLTEEEQERLLEKPTDNLFAYLLYMRGQDYLGRFSLEGENLLEAEQLFNNALKEDHRFTHAWTSLTQTYFLLYWFHGRNPEHLELMKETADHAYLLNPNLPETQVAIGMYRFWAATDHEQTLAHFEKALQRFPNHYYLHSMTALTHRRLGNWELMIYHLNKAFELNPLAPGNYTEFSWDYWLLRDYERAEYYLYRLNELKLDTQLSYHWYARLQLSKEGTLEGFERWWGNIQPEDPAVAEPRWWGEYNAKKRNWQEAIRGYRNVDDELVENSQAQYLFRDYLIGLCLEFQGHSVEAQNYYEHVKNQLEILRDQHPEEPRYRAELGKVYAHLGEIEKAIYEGKKATELIPVSQNAHVGPFFEIALAEIYAWTGYEEEAIDKLEYLLSIPSRAHRNDLRFEPAWDPLRDNPRFQELISKEDEPYLDRL</sequence>
<dbReference type="Proteomes" id="UP001165366">
    <property type="component" value="Unassembled WGS sequence"/>
</dbReference>
<dbReference type="SUPFAM" id="SSF56112">
    <property type="entry name" value="Protein kinase-like (PK-like)"/>
    <property type="match status" value="1"/>
</dbReference>
<dbReference type="NCBIfam" id="NF047558">
    <property type="entry name" value="TPR_END_plus"/>
    <property type="match status" value="1"/>
</dbReference>
<dbReference type="Gene3D" id="1.10.510.10">
    <property type="entry name" value="Transferase(Phosphotransferase) domain 1"/>
    <property type="match status" value="1"/>
</dbReference>
<evidence type="ECO:0000313" key="9">
    <source>
        <dbReference type="Proteomes" id="UP001165366"/>
    </source>
</evidence>
<dbReference type="SMART" id="SM00028">
    <property type="entry name" value="TPR"/>
    <property type="match status" value="3"/>
</dbReference>
<dbReference type="PANTHER" id="PTHR43289">
    <property type="entry name" value="MITOGEN-ACTIVATED PROTEIN KINASE KINASE KINASE 20-RELATED"/>
    <property type="match status" value="1"/>
</dbReference>
<accession>A0ABS9KFE4</accession>
<dbReference type="PROSITE" id="PS00107">
    <property type="entry name" value="PROTEIN_KINASE_ATP"/>
    <property type="match status" value="1"/>
</dbReference>
<evidence type="ECO:0000256" key="1">
    <source>
        <dbReference type="ARBA" id="ARBA00022679"/>
    </source>
</evidence>
<keyword evidence="9" id="KW-1185">Reference proteome</keyword>
<keyword evidence="2 6" id="KW-0547">Nucleotide-binding</keyword>
<comment type="caution">
    <text evidence="8">The sequence shown here is derived from an EMBL/GenBank/DDBJ whole genome shotgun (WGS) entry which is preliminary data.</text>
</comment>
<dbReference type="SMART" id="SM00220">
    <property type="entry name" value="S_TKc"/>
    <property type="match status" value="1"/>
</dbReference>
<dbReference type="InterPro" id="IPR011009">
    <property type="entry name" value="Kinase-like_dom_sf"/>
</dbReference>
<dbReference type="RefSeq" id="WP_237854929.1">
    <property type="nucleotide sequence ID" value="NZ_JAKLWS010000017.1"/>
</dbReference>
<organism evidence="8 9">
    <name type="scientific">Rhodohalobacter sulfatireducens</name>
    <dbReference type="NCBI Taxonomy" id="2911366"/>
    <lineage>
        <taxon>Bacteria</taxon>
        <taxon>Pseudomonadati</taxon>
        <taxon>Balneolota</taxon>
        <taxon>Balneolia</taxon>
        <taxon>Balneolales</taxon>
        <taxon>Balneolaceae</taxon>
        <taxon>Rhodohalobacter</taxon>
    </lineage>
</organism>
<gene>
    <name evidence="8" type="ORF">L6773_13400</name>
</gene>
<evidence type="ECO:0000256" key="5">
    <source>
        <dbReference type="PROSITE-ProRule" id="PRU00339"/>
    </source>
</evidence>
<dbReference type="Gene3D" id="3.40.50.10070">
    <property type="entry name" value="TolB, N-terminal domain"/>
    <property type="match status" value="1"/>
</dbReference>
<keyword evidence="3 8" id="KW-0418">Kinase</keyword>
<evidence type="ECO:0000256" key="4">
    <source>
        <dbReference type="ARBA" id="ARBA00022840"/>
    </source>
</evidence>
<dbReference type="EMBL" id="JAKLWS010000017">
    <property type="protein sequence ID" value="MCG2589569.1"/>
    <property type="molecule type" value="Genomic_DNA"/>
</dbReference>
<name>A0ABS9KFE4_9BACT</name>
<dbReference type="InterPro" id="IPR019734">
    <property type="entry name" value="TPR_rpt"/>
</dbReference>
<keyword evidence="5" id="KW-0802">TPR repeat</keyword>
<evidence type="ECO:0000256" key="3">
    <source>
        <dbReference type="ARBA" id="ARBA00022777"/>
    </source>
</evidence>
<feature type="repeat" description="TPR" evidence="5">
    <location>
        <begin position="872"/>
        <end position="905"/>
    </location>
</feature>
<dbReference type="Pfam" id="PF00069">
    <property type="entry name" value="Pkinase"/>
    <property type="match status" value="1"/>
</dbReference>
<dbReference type="Gene3D" id="3.30.200.20">
    <property type="entry name" value="Phosphorylase Kinase, domain 1"/>
    <property type="match status" value="1"/>
</dbReference>
<dbReference type="CDD" id="cd14014">
    <property type="entry name" value="STKc_PknB_like"/>
    <property type="match status" value="1"/>
</dbReference>
<evidence type="ECO:0000259" key="7">
    <source>
        <dbReference type="PROSITE" id="PS50011"/>
    </source>
</evidence>
<evidence type="ECO:0000256" key="2">
    <source>
        <dbReference type="ARBA" id="ARBA00022741"/>
    </source>
</evidence>
<reference evidence="8" key="2">
    <citation type="submission" date="2024-05" db="EMBL/GenBank/DDBJ databases">
        <title>Rhodohalobacter halophilus gen. nov., sp. nov., a moderately halophilic member of the family Balneolaceae.</title>
        <authorList>
            <person name="Xia J."/>
        </authorList>
    </citation>
    <scope>NUCLEOTIDE SEQUENCE</scope>
    <source>
        <strain evidence="8">WB101</strain>
    </source>
</reference>
<keyword evidence="4 6" id="KW-0067">ATP-binding</keyword>
<dbReference type="InterPro" id="IPR017441">
    <property type="entry name" value="Protein_kinase_ATP_BS"/>
</dbReference>
<dbReference type="InterPro" id="IPR008271">
    <property type="entry name" value="Ser/Thr_kinase_AS"/>
</dbReference>
<keyword evidence="1" id="KW-0808">Transferase</keyword>
<reference evidence="8" key="1">
    <citation type="submission" date="2022-01" db="EMBL/GenBank/DDBJ databases">
        <authorList>
            <person name="Wang Y."/>
        </authorList>
    </citation>
    <scope>NUCLEOTIDE SEQUENCE</scope>
    <source>
        <strain evidence="8">WB101</strain>
    </source>
</reference>
<feature type="domain" description="Protein kinase" evidence="7">
    <location>
        <begin position="89"/>
        <end position="351"/>
    </location>
</feature>
<proteinExistence type="predicted"/>
<dbReference type="PROSITE" id="PS50005">
    <property type="entry name" value="TPR"/>
    <property type="match status" value="1"/>
</dbReference>